<evidence type="ECO:0000313" key="1">
    <source>
        <dbReference type="EMBL" id="KFM25172.1"/>
    </source>
</evidence>
<dbReference type="Proteomes" id="UP000028924">
    <property type="component" value="Unassembled WGS sequence"/>
</dbReference>
<evidence type="ECO:0000313" key="2">
    <source>
        <dbReference type="Proteomes" id="UP000028924"/>
    </source>
</evidence>
<organism evidence="1 2">
    <name type="scientific">Auxenochlorella protothecoides</name>
    <name type="common">Green microalga</name>
    <name type="synonym">Chlorella protothecoides</name>
    <dbReference type="NCBI Taxonomy" id="3075"/>
    <lineage>
        <taxon>Eukaryota</taxon>
        <taxon>Viridiplantae</taxon>
        <taxon>Chlorophyta</taxon>
        <taxon>core chlorophytes</taxon>
        <taxon>Trebouxiophyceae</taxon>
        <taxon>Chlorellales</taxon>
        <taxon>Chlorellaceae</taxon>
        <taxon>Auxenochlorella</taxon>
    </lineage>
</organism>
<dbReference type="KEGG" id="apro:F751_6127"/>
<protein>
    <submittedName>
        <fullName evidence="1">Uncharacterized protein</fullName>
    </submittedName>
</protein>
<sequence length="114" mass="12632">MTEGGTRTAPPAVARSRRMQYLGMKGVEAGEGGGRVQSCGTLAETCLESHSDHWRHTTRRVARCTMFRLERPGTPEPWACRWVRVPSSLLVFWTPPAPSLALRDIRTPPPFTGS</sequence>
<dbReference type="GeneID" id="23617518"/>
<keyword evidence="2" id="KW-1185">Reference proteome</keyword>
<dbReference type="RefSeq" id="XP_011398063.1">
    <property type="nucleotide sequence ID" value="XM_011399761.1"/>
</dbReference>
<dbReference type="AlphaFoldDB" id="A0A087SHG8"/>
<dbReference type="EMBL" id="KL662112">
    <property type="protein sequence ID" value="KFM25172.1"/>
    <property type="molecule type" value="Genomic_DNA"/>
</dbReference>
<accession>A0A087SHG8</accession>
<reference evidence="1 2" key="1">
    <citation type="journal article" date="2014" name="BMC Genomics">
        <title>Oil accumulation mechanisms of the oleaginous microalga Chlorella protothecoides revealed through its genome, transcriptomes, and proteomes.</title>
        <authorList>
            <person name="Gao C."/>
            <person name="Wang Y."/>
            <person name="Shen Y."/>
            <person name="Yan D."/>
            <person name="He X."/>
            <person name="Dai J."/>
            <person name="Wu Q."/>
        </authorList>
    </citation>
    <scope>NUCLEOTIDE SEQUENCE [LARGE SCALE GENOMIC DNA]</scope>
    <source>
        <strain evidence="1 2">0710</strain>
    </source>
</reference>
<gene>
    <name evidence="1" type="ORF">F751_6127</name>
</gene>
<name>A0A087SHG8_AUXPR</name>
<proteinExistence type="predicted"/>